<evidence type="ECO:0000313" key="12">
    <source>
        <dbReference type="Proteomes" id="UP000616769"/>
    </source>
</evidence>
<evidence type="ECO:0000256" key="3">
    <source>
        <dbReference type="ARBA" id="ARBA00022801"/>
    </source>
</evidence>
<comment type="similarity">
    <text evidence="6 9">Belongs to the peptidase M48 family.</text>
</comment>
<dbReference type="GO" id="GO:0005743">
    <property type="term" value="C:mitochondrial inner membrane"/>
    <property type="evidence" value="ECO:0007669"/>
    <property type="project" value="TreeGrafter"/>
</dbReference>
<evidence type="ECO:0000256" key="5">
    <source>
        <dbReference type="ARBA" id="ARBA00023049"/>
    </source>
</evidence>
<dbReference type="Pfam" id="PF01435">
    <property type="entry name" value="Peptidase_M48"/>
    <property type="match status" value="1"/>
</dbReference>
<dbReference type="GO" id="GO:0006515">
    <property type="term" value="P:protein quality control for misfolded or incompletely synthesized proteins"/>
    <property type="evidence" value="ECO:0007669"/>
    <property type="project" value="TreeGrafter"/>
</dbReference>
<dbReference type="Proteomes" id="UP000616769">
    <property type="component" value="Unassembled WGS sequence"/>
</dbReference>
<organism evidence="11 12">
    <name type="scientific">Sarcoptes scabiei</name>
    <name type="common">Itch mite</name>
    <name type="synonym">Acarus scabiei</name>
    <dbReference type="NCBI Taxonomy" id="52283"/>
    <lineage>
        <taxon>Eukaryota</taxon>
        <taxon>Metazoa</taxon>
        <taxon>Ecdysozoa</taxon>
        <taxon>Arthropoda</taxon>
        <taxon>Chelicerata</taxon>
        <taxon>Arachnida</taxon>
        <taxon>Acari</taxon>
        <taxon>Acariformes</taxon>
        <taxon>Sarcoptiformes</taxon>
        <taxon>Astigmata</taxon>
        <taxon>Psoroptidia</taxon>
        <taxon>Sarcoptoidea</taxon>
        <taxon>Sarcoptidae</taxon>
        <taxon>Sarcoptinae</taxon>
        <taxon>Sarcoptes</taxon>
    </lineage>
</organism>
<keyword evidence="2" id="KW-0479">Metal-binding</keyword>
<evidence type="ECO:0000256" key="4">
    <source>
        <dbReference type="ARBA" id="ARBA00022833"/>
    </source>
</evidence>
<feature type="domain" description="Peptidase M48" evidence="10">
    <location>
        <begin position="173"/>
        <end position="263"/>
    </location>
</feature>
<dbReference type="GO" id="GO:0004222">
    <property type="term" value="F:metalloendopeptidase activity"/>
    <property type="evidence" value="ECO:0007669"/>
    <property type="project" value="InterPro"/>
</dbReference>
<dbReference type="GO" id="GO:0046872">
    <property type="term" value="F:metal ion binding"/>
    <property type="evidence" value="ECO:0007669"/>
    <property type="project" value="UniProtKB-KW"/>
</dbReference>
<evidence type="ECO:0000256" key="8">
    <source>
        <dbReference type="ARBA" id="ARBA00042978"/>
    </source>
</evidence>
<evidence type="ECO:0000256" key="1">
    <source>
        <dbReference type="ARBA" id="ARBA00022670"/>
    </source>
</evidence>
<dbReference type="GO" id="GO:0034982">
    <property type="term" value="P:mitochondrial protein processing"/>
    <property type="evidence" value="ECO:0007669"/>
    <property type="project" value="TreeGrafter"/>
</dbReference>
<sequence length="313" mass="36244">AVRKWFQKLPEDRKKNILANFFLHRWKLVTVISIIVLSSIYYYQSHLQETILTKRRRFIAFTSGQFDYLNKIELEAKLNDYSGKLLPSNHPITQRVGRVVKRLISHNNDIDEIKKHDWTVSVIDDLTIMNAFVLASGNIFVFSGFHAHIVDLLFIGILGFIWMLFPTDLIAFIGTTVSRILLKIGMETPYNKMLETEADEVGLILAAKACFDIREATVFWDDMAFLEKSDLAAILGSSDLPINLDFLSTHPTHNERSENLDKLIEKTLKYRNNECPPLPEIDPRIRAEIRRKARLMQQLKKEKFGVLKIQDLK</sequence>
<dbReference type="VEuPathDB" id="VectorBase:SSCA004042"/>
<name>A0A132A7X0_SARSC</name>
<protein>
    <recommendedName>
        <fullName evidence="7">Metalloendopeptidase OMA1, mitochondrial</fullName>
    </recommendedName>
    <alternativeName>
        <fullName evidence="8">Overlapping with the m-AAA protease 1 homolog</fullName>
    </alternativeName>
</protein>
<accession>A0A132A7X0</accession>
<dbReference type="InterPro" id="IPR051156">
    <property type="entry name" value="Mito/Outer_Membr_Metalloprot"/>
</dbReference>
<evidence type="ECO:0000256" key="7">
    <source>
        <dbReference type="ARBA" id="ARBA00040360"/>
    </source>
</evidence>
<comment type="caution">
    <text evidence="11">The sequence shown here is derived from an EMBL/GenBank/DDBJ whole genome shotgun (WGS) entry which is preliminary data.</text>
</comment>
<feature type="non-terminal residue" evidence="11">
    <location>
        <position position="1"/>
    </location>
</feature>
<keyword evidence="3 9" id="KW-0378">Hydrolase</keyword>
<dbReference type="PANTHER" id="PTHR22726:SF1">
    <property type="entry name" value="METALLOENDOPEPTIDASE OMA1, MITOCHONDRIAL"/>
    <property type="match status" value="1"/>
</dbReference>
<keyword evidence="1 9" id="KW-0645">Protease</keyword>
<keyword evidence="4 9" id="KW-0862">Zinc</keyword>
<proteinExistence type="inferred from homology"/>
<dbReference type="EMBL" id="JXLN01011294">
    <property type="protein sequence ID" value="KPM07068.1"/>
    <property type="molecule type" value="Genomic_DNA"/>
</dbReference>
<evidence type="ECO:0000256" key="2">
    <source>
        <dbReference type="ARBA" id="ARBA00022723"/>
    </source>
</evidence>
<evidence type="ECO:0000313" key="11">
    <source>
        <dbReference type="EMBL" id="KPM07068.1"/>
    </source>
</evidence>
<evidence type="ECO:0000256" key="9">
    <source>
        <dbReference type="RuleBase" id="RU003983"/>
    </source>
</evidence>
<evidence type="ECO:0000259" key="10">
    <source>
        <dbReference type="Pfam" id="PF01435"/>
    </source>
</evidence>
<reference evidence="11 12" key="1">
    <citation type="journal article" date="2015" name="Parasit. Vectors">
        <title>Draft genome of the scabies mite.</title>
        <authorList>
            <person name="Rider S.D.Jr."/>
            <person name="Morgan M.S."/>
            <person name="Arlian L.G."/>
        </authorList>
    </citation>
    <scope>NUCLEOTIDE SEQUENCE [LARGE SCALE GENOMIC DNA]</scope>
    <source>
        <strain evidence="11">Arlian Lab</strain>
    </source>
</reference>
<keyword evidence="5 9" id="KW-0482">Metalloprotease</keyword>
<gene>
    <name evidence="11" type="ORF">QR98_0055500</name>
</gene>
<dbReference type="PANTHER" id="PTHR22726">
    <property type="entry name" value="METALLOENDOPEPTIDASE OMA1"/>
    <property type="match status" value="1"/>
</dbReference>
<dbReference type="InterPro" id="IPR001915">
    <property type="entry name" value="Peptidase_M48"/>
</dbReference>
<evidence type="ECO:0000256" key="6">
    <source>
        <dbReference type="ARBA" id="ARBA00038233"/>
    </source>
</evidence>
<comment type="cofactor">
    <cofactor evidence="9">
        <name>Zn(2+)</name>
        <dbReference type="ChEBI" id="CHEBI:29105"/>
    </cofactor>
    <text evidence="9">Binds 1 zinc ion per subunit.</text>
</comment>
<dbReference type="OrthoDB" id="7464992at2759"/>
<dbReference type="AlphaFoldDB" id="A0A132A7X0"/>
<dbReference type="CDD" id="cd07331">
    <property type="entry name" value="M48C_Oma1_like"/>
    <property type="match status" value="1"/>
</dbReference>